<proteinExistence type="predicted"/>
<evidence type="ECO:0000313" key="2">
    <source>
        <dbReference type="EMBL" id="KKU33267.1"/>
    </source>
</evidence>
<protein>
    <recommendedName>
        <fullName evidence="1">NTP pyrophosphohydrolase MazG-like domain-containing protein</fullName>
    </recommendedName>
</protein>
<gene>
    <name evidence="2" type="ORF">UX47_C0005G0069</name>
</gene>
<sequence length="88" mass="10160">MERGFEDTTIPELFMYLSEEVGELAKAARQLTKMHTDSNSDKMEIDRELADVFSYVVDIANLLGVDMEEAFKEKEEINNKRVWNKKGA</sequence>
<comment type="caution">
    <text evidence="2">The sequence shown here is derived from an EMBL/GenBank/DDBJ whole genome shotgun (WGS) entry which is preliminary data.</text>
</comment>
<dbReference type="Pfam" id="PF03819">
    <property type="entry name" value="MazG"/>
    <property type="match status" value="1"/>
</dbReference>
<dbReference type="SUPFAM" id="SSF101386">
    <property type="entry name" value="all-alpha NTP pyrophosphatases"/>
    <property type="match status" value="1"/>
</dbReference>
<dbReference type="InterPro" id="IPR004518">
    <property type="entry name" value="MazG-like_dom"/>
</dbReference>
<dbReference type="AlphaFoldDB" id="A0A0G1PKQ9"/>
<organism evidence="2 3">
    <name type="scientific">Candidatus Collierbacteria bacterium GW2011_GWA2_46_26</name>
    <dbReference type="NCBI Taxonomy" id="1618381"/>
    <lineage>
        <taxon>Bacteria</taxon>
        <taxon>Candidatus Collieribacteriota</taxon>
    </lineage>
</organism>
<reference evidence="2 3" key="1">
    <citation type="journal article" date="2015" name="Nature">
        <title>rRNA introns, odd ribosomes, and small enigmatic genomes across a large radiation of phyla.</title>
        <authorList>
            <person name="Brown C.T."/>
            <person name="Hug L.A."/>
            <person name="Thomas B.C."/>
            <person name="Sharon I."/>
            <person name="Castelle C.J."/>
            <person name="Singh A."/>
            <person name="Wilkins M.J."/>
            <person name="Williams K.H."/>
            <person name="Banfield J.F."/>
        </authorList>
    </citation>
    <scope>NUCLEOTIDE SEQUENCE [LARGE SCALE GENOMIC DNA]</scope>
</reference>
<dbReference type="EMBL" id="LCMI01000005">
    <property type="protein sequence ID" value="KKU33267.1"/>
    <property type="molecule type" value="Genomic_DNA"/>
</dbReference>
<dbReference type="PANTHER" id="PTHR42702:SF1">
    <property type="entry name" value="REGULATORY PROTEIN FOR BETA-LACTAMASE"/>
    <property type="match status" value="1"/>
</dbReference>
<name>A0A0G1PKQ9_9BACT</name>
<dbReference type="Proteomes" id="UP000034794">
    <property type="component" value="Unassembled WGS sequence"/>
</dbReference>
<evidence type="ECO:0000313" key="3">
    <source>
        <dbReference type="Proteomes" id="UP000034794"/>
    </source>
</evidence>
<dbReference type="Gene3D" id="1.10.287.1080">
    <property type="entry name" value="MazG-like"/>
    <property type="match status" value="1"/>
</dbReference>
<evidence type="ECO:0000259" key="1">
    <source>
        <dbReference type="Pfam" id="PF03819"/>
    </source>
</evidence>
<dbReference type="PANTHER" id="PTHR42702">
    <property type="entry name" value="NUCLEOTIDE PYROPHOSPHOHYDROLASE"/>
    <property type="match status" value="1"/>
</dbReference>
<feature type="domain" description="NTP pyrophosphohydrolase MazG-like" evidence="1">
    <location>
        <begin position="13"/>
        <end position="73"/>
    </location>
</feature>
<accession>A0A0G1PKQ9</accession>